<feature type="domain" description="Rieske" evidence="6">
    <location>
        <begin position="5"/>
        <end position="108"/>
    </location>
</feature>
<dbReference type="PROSITE" id="PS00570">
    <property type="entry name" value="RING_HYDROXYL_ALPHA"/>
    <property type="match status" value="1"/>
</dbReference>
<dbReference type="InterPro" id="IPR017941">
    <property type="entry name" value="Rieske_2Fe-2S"/>
</dbReference>
<dbReference type="PANTHER" id="PTHR21266">
    <property type="entry name" value="IRON-SULFUR DOMAIN CONTAINING PROTEIN"/>
    <property type="match status" value="1"/>
</dbReference>
<protein>
    <submittedName>
        <fullName evidence="7">Rieske-like 2Fe-2S protein</fullName>
    </submittedName>
</protein>
<evidence type="ECO:0000256" key="1">
    <source>
        <dbReference type="ARBA" id="ARBA00022714"/>
    </source>
</evidence>
<dbReference type="GO" id="GO:0004497">
    <property type="term" value="F:monooxygenase activity"/>
    <property type="evidence" value="ECO:0007669"/>
    <property type="project" value="UniProtKB-ARBA"/>
</dbReference>
<name>A0A562DLY5_RHORH</name>
<keyword evidence="1" id="KW-0001">2Fe-2S</keyword>
<gene>
    <name evidence="7" type="ORF">L618_000400001690</name>
</gene>
<keyword evidence="5" id="KW-0411">Iron-sulfur</keyword>
<keyword evidence="3" id="KW-0560">Oxidoreductase</keyword>
<dbReference type="InterPro" id="IPR050584">
    <property type="entry name" value="Cholesterol_7-desaturase"/>
</dbReference>
<evidence type="ECO:0000256" key="4">
    <source>
        <dbReference type="ARBA" id="ARBA00023004"/>
    </source>
</evidence>
<dbReference type="PROSITE" id="PS51296">
    <property type="entry name" value="RIESKE"/>
    <property type="match status" value="1"/>
</dbReference>
<dbReference type="InterPro" id="IPR015881">
    <property type="entry name" value="ARHD_Rieske_2Fe_2S"/>
</dbReference>
<accession>A0A562DLY5</accession>
<comment type="caution">
    <text evidence="7">The sequence shown here is derived from an EMBL/GenBank/DDBJ whole genome shotgun (WGS) entry which is preliminary data.</text>
</comment>
<dbReference type="EMBL" id="VLJT01000039">
    <property type="protein sequence ID" value="TWH10688.1"/>
    <property type="molecule type" value="Genomic_DNA"/>
</dbReference>
<dbReference type="PANTHER" id="PTHR21266:SF60">
    <property type="entry name" value="3-KETOSTEROID-9-ALPHA-MONOOXYGENASE, OXYGENASE COMPONENT"/>
    <property type="match status" value="1"/>
</dbReference>
<dbReference type="Proteomes" id="UP000317573">
    <property type="component" value="Unassembled WGS sequence"/>
</dbReference>
<dbReference type="GO" id="GO:0051537">
    <property type="term" value="F:2 iron, 2 sulfur cluster binding"/>
    <property type="evidence" value="ECO:0007669"/>
    <property type="project" value="UniProtKB-KW"/>
</dbReference>
<dbReference type="GO" id="GO:0005506">
    <property type="term" value="F:iron ion binding"/>
    <property type="evidence" value="ECO:0007669"/>
    <property type="project" value="InterPro"/>
</dbReference>
<dbReference type="GO" id="GO:0016705">
    <property type="term" value="F:oxidoreductase activity, acting on paired donors, with incorporation or reduction of molecular oxygen"/>
    <property type="evidence" value="ECO:0007669"/>
    <property type="project" value="UniProtKB-ARBA"/>
</dbReference>
<keyword evidence="2" id="KW-0479">Metal-binding</keyword>
<evidence type="ECO:0000256" key="2">
    <source>
        <dbReference type="ARBA" id="ARBA00022723"/>
    </source>
</evidence>
<evidence type="ECO:0000313" key="7">
    <source>
        <dbReference type="EMBL" id="TWH10688.1"/>
    </source>
</evidence>
<dbReference type="SUPFAM" id="SSF50022">
    <property type="entry name" value="ISP domain"/>
    <property type="match status" value="1"/>
</dbReference>
<sequence length="211" mass="22420">MTVWTPVALARDIEPGTATGTTVDGDSVALWRGTDGAVHAWADRCPHRGMRLSFGFVREDRLACLYHGWQFDGAGACRHVPAHPRMEPPKTVKPQQYRTVESAGFVWVAPTDADGTPDVPDTAITPVRSVWIDGDRDTALTLLGLDGTGAVATGTIDGTDVIAGIQTIDTHTTAVHVVAAGVVPADTVNALVHRLHELRDSVSSAREVVVS</sequence>
<organism evidence="7 8">
    <name type="scientific">Rhodococcus rhodochrous J45</name>
    <dbReference type="NCBI Taxonomy" id="935266"/>
    <lineage>
        <taxon>Bacteria</taxon>
        <taxon>Bacillati</taxon>
        <taxon>Actinomycetota</taxon>
        <taxon>Actinomycetes</taxon>
        <taxon>Mycobacteriales</taxon>
        <taxon>Nocardiaceae</taxon>
        <taxon>Rhodococcus</taxon>
    </lineage>
</organism>
<dbReference type="Gene3D" id="2.102.10.10">
    <property type="entry name" value="Rieske [2Fe-2S] iron-sulphur domain"/>
    <property type="match status" value="1"/>
</dbReference>
<dbReference type="Pfam" id="PF00355">
    <property type="entry name" value="Rieske"/>
    <property type="match status" value="1"/>
</dbReference>
<evidence type="ECO:0000259" key="6">
    <source>
        <dbReference type="PROSITE" id="PS51296"/>
    </source>
</evidence>
<keyword evidence="4" id="KW-0408">Iron</keyword>
<dbReference type="AlphaFoldDB" id="A0A562DLY5"/>
<proteinExistence type="predicted"/>
<evidence type="ECO:0000313" key="8">
    <source>
        <dbReference type="Proteomes" id="UP000317573"/>
    </source>
</evidence>
<evidence type="ECO:0000256" key="3">
    <source>
        <dbReference type="ARBA" id="ARBA00023002"/>
    </source>
</evidence>
<reference evidence="7 8" key="1">
    <citation type="submission" date="2019-07" db="EMBL/GenBank/DDBJ databases">
        <title>Genome sequencing of lignin-degrading bacterial isolates.</title>
        <authorList>
            <person name="Gladden J."/>
        </authorList>
    </citation>
    <scope>NUCLEOTIDE SEQUENCE [LARGE SCALE GENOMIC DNA]</scope>
    <source>
        <strain evidence="7 8">J45</strain>
    </source>
</reference>
<dbReference type="RefSeq" id="WP_145692691.1">
    <property type="nucleotide sequence ID" value="NZ_VLJT01000039.1"/>
</dbReference>
<evidence type="ECO:0000256" key="5">
    <source>
        <dbReference type="ARBA" id="ARBA00023014"/>
    </source>
</evidence>
<dbReference type="CDD" id="cd03469">
    <property type="entry name" value="Rieske_RO_Alpha_N"/>
    <property type="match status" value="1"/>
</dbReference>
<dbReference type="InterPro" id="IPR036922">
    <property type="entry name" value="Rieske_2Fe-2S_sf"/>
</dbReference>